<protein>
    <submittedName>
        <fullName evidence="6">Tyrosine-type recombinase/integrase</fullName>
    </submittedName>
</protein>
<dbReference type="EMBL" id="CP054160">
    <property type="protein sequence ID" value="QKJ57262.1"/>
    <property type="molecule type" value="Genomic_DNA"/>
</dbReference>
<dbReference type="PANTHER" id="PTHR30629:SF2">
    <property type="entry name" value="PROPHAGE INTEGRASE INTS-RELATED"/>
    <property type="match status" value="1"/>
</dbReference>
<evidence type="ECO:0000259" key="5">
    <source>
        <dbReference type="PROSITE" id="PS51898"/>
    </source>
</evidence>
<evidence type="ECO:0000256" key="4">
    <source>
        <dbReference type="ARBA" id="ARBA00023172"/>
    </source>
</evidence>
<dbReference type="RefSeq" id="WP_173408541.1">
    <property type="nucleotide sequence ID" value="NZ_CP054160.3"/>
</dbReference>
<evidence type="ECO:0000256" key="1">
    <source>
        <dbReference type="ARBA" id="ARBA00008857"/>
    </source>
</evidence>
<keyword evidence="4" id="KW-0233">DNA recombination</keyword>
<sequence>MAKLTDVQIRAWVRAGEHFEGRSDGNGLYLRYRETDKIPVWRYRYQISGKSRVMVLGSFAVLSLARARETAKELSARVALGYDVAAEKQERKAAIREKVEEERNAVSVAEVAAAYYTQQILGRVKRPEFVKQQIDRDINPHLGAMNVKEVTPLHVDTMLQAVVSRGAKSAAIKVLGVTRRIFDYAVKRQYTDINPTAAFTVEDAGGAEKSRERWLTRDELIQLFQAMRVTKGFSRQNEISMKLLLALCCRKMELCGARWDEFDLDGAVWHLPGERVKNGDAIDIPLAPTVVGWLHELKEFAAGSAWLLPARAVCGRGLPHVAESTLPVALAKVKRLLPDLPHFTLHDFRRTARTHLAALGVDPVVAERCLNHRIQGVEGIYNRHQYFEERRAGLQLWADLLVALEQGENYNVIPISQKK</sequence>
<keyword evidence="3" id="KW-0238">DNA-binding</keyword>
<dbReference type="GO" id="GO:0015074">
    <property type="term" value="P:DNA integration"/>
    <property type="evidence" value="ECO:0007669"/>
    <property type="project" value="UniProtKB-KW"/>
</dbReference>
<dbReference type="Gene3D" id="3.30.160.390">
    <property type="entry name" value="Integrase, DNA-binding domain"/>
    <property type="match status" value="1"/>
</dbReference>
<dbReference type="Gene3D" id="1.10.443.10">
    <property type="entry name" value="Intergrase catalytic core"/>
    <property type="match status" value="1"/>
</dbReference>
<dbReference type="InterPro" id="IPR038488">
    <property type="entry name" value="Integrase_DNA-bd_sf"/>
</dbReference>
<dbReference type="Gene3D" id="1.10.150.130">
    <property type="match status" value="1"/>
</dbReference>
<dbReference type="InterPro" id="IPR002104">
    <property type="entry name" value="Integrase_catalytic"/>
</dbReference>
<dbReference type="InterPro" id="IPR053876">
    <property type="entry name" value="Phage_int_M"/>
</dbReference>
<proteinExistence type="inferred from homology"/>
<dbReference type="InterPro" id="IPR013762">
    <property type="entry name" value="Integrase-like_cat_sf"/>
</dbReference>
<dbReference type="AlphaFoldDB" id="A0AAE7EEN7"/>
<accession>A0AAE7EEN7</accession>
<dbReference type="Proteomes" id="UP000503464">
    <property type="component" value="Chromosome"/>
</dbReference>
<dbReference type="InterPro" id="IPR050808">
    <property type="entry name" value="Phage_Integrase"/>
</dbReference>
<keyword evidence="2" id="KW-0229">DNA integration</keyword>
<organism evidence="6 7">
    <name type="scientific">Serratia fonticola</name>
    <dbReference type="NCBI Taxonomy" id="47917"/>
    <lineage>
        <taxon>Bacteria</taxon>
        <taxon>Pseudomonadati</taxon>
        <taxon>Pseudomonadota</taxon>
        <taxon>Gammaproteobacteria</taxon>
        <taxon>Enterobacterales</taxon>
        <taxon>Yersiniaceae</taxon>
        <taxon>Serratia</taxon>
    </lineage>
</organism>
<dbReference type="InterPro" id="IPR010998">
    <property type="entry name" value="Integrase_recombinase_N"/>
</dbReference>
<name>A0AAE7EEN7_SERFO</name>
<evidence type="ECO:0000313" key="7">
    <source>
        <dbReference type="Proteomes" id="UP000503464"/>
    </source>
</evidence>
<dbReference type="GO" id="GO:0006310">
    <property type="term" value="P:DNA recombination"/>
    <property type="evidence" value="ECO:0007669"/>
    <property type="project" value="UniProtKB-KW"/>
</dbReference>
<reference evidence="7" key="1">
    <citation type="submission" date="2020-03" db="EMBL/GenBank/DDBJ databases">
        <title>Genome sequences of seven Enterobacteriaceae strains isolated from Canadian wastewater treatment facilities.</title>
        <authorList>
            <person name="Huang H."/>
            <person name="Chmara J.T."/>
            <person name="Duceppe M.-O."/>
        </authorList>
    </citation>
    <scope>NUCLEOTIDE SEQUENCE [LARGE SCALE GENOMIC DNA]</scope>
    <source>
        <strain evidence="7">Biosolid 3</strain>
    </source>
</reference>
<comment type="similarity">
    <text evidence="1">Belongs to the 'phage' integrase family.</text>
</comment>
<dbReference type="Pfam" id="PF00589">
    <property type="entry name" value="Phage_integrase"/>
    <property type="match status" value="1"/>
</dbReference>
<dbReference type="PROSITE" id="PS51898">
    <property type="entry name" value="TYR_RECOMBINASE"/>
    <property type="match status" value="1"/>
</dbReference>
<feature type="domain" description="Tyr recombinase" evidence="5">
    <location>
        <begin position="210"/>
        <end position="395"/>
    </location>
</feature>
<gene>
    <name evidence="6" type="ORF">G9399_01190</name>
</gene>
<dbReference type="InterPro" id="IPR025166">
    <property type="entry name" value="Integrase_DNA_bind_dom"/>
</dbReference>
<evidence type="ECO:0000256" key="3">
    <source>
        <dbReference type="ARBA" id="ARBA00023125"/>
    </source>
</evidence>
<dbReference type="CDD" id="cd00801">
    <property type="entry name" value="INT_P4_C"/>
    <property type="match status" value="1"/>
</dbReference>
<evidence type="ECO:0000313" key="6">
    <source>
        <dbReference type="EMBL" id="QKJ57262.1"/>
    </source>
</evidence>
<evidence type="ECO:0000256" key="2">
    <source>
        <dbReference type="ARBA" id="ARBA00022908"/>
    </source>
</evidence>
<dbReference type="InterPro" id="IPR011010">
    <property type="entry name" value="DNA_brk_join_enz"/>
</dbReference>
<dbReference type="SUPFAM" id="SSF56349">
    <property type="entry name" value="DNA breaking-rejoining enzymes"/>
    <property type="match status" value="1"/>
</dbReference>
<dbReference type="Pfam" id="PF13356">
    <property type="entry name" value="Arm-DNA-bind_3"/>
    <property type="match status" value="1"/>
</dbReference>
<dbReference type="PANTHER" id="PTHR30629">
    <property type="entry name" value="PROPHAGE INTEGRASE"/>
    <property type="match status" value="1"/>
</dbReference>
<dbReference type="Pfam" id="PF22022">
    <property type="entry name" value="Phage_int_M"/>
    <property type="match status" value="1"/>
</dbReference>
<dbReference type="GO" id="GO:0003677">
    <property type="term" value="F:DNA binding"/>
    <property type="evidence" value="ECO:0007669"/>
    <property type="project" value="UniProtKB-KW"/>
</dbReference>